<evidence type="ECO:0000313" key="5">
    <source>
        <dbReference type="EMBL" id="MEO3691848.1"/>
    </source>
</evidence>
<dbReference type="PANTHER" id="PTHR28620">
    <property type="entry name" value="CENTROMERE PROTEIN V"/>
    <property type="match status" value="1"/>
</dbReference>
<keyword evidence="6" id="KW-1185">Reference proteome</keyword>
<dbReference type="PANTHER" id="PTHR28620:SF1">
    <property type="entry name" value="CENP-V_GFA DOMAIN-CONTAINING PROTEIN"/>
    <property type="match status" value="1"/>
</dbReference>
<feature type="domain" description="CENP-V/GFA" evidence="4">
    <location>
        <begin position="3"/>
        <end position="117"/>
    </location>
</feature>
<keyword evidence="2" id="KW-0479">Metal-binding</keyword>
<dbReference type="InterPro" id="IPR052355">
    <property type="entry name" value="CENP-V-like"/>
</dbReference>
<dbReference type="Gene3D" id="2.170.150.70">
    <property type="match status" value="1"/>
</dbReference>
<organism evidence="5 6">
    <name type="scientific">Roseateles paludis</name>
    <dbReference type="NCBI Taxonomy" id="3145238"/>
    <lineage>
        <taxon>Bacteria</taxon>
        <taxon>Pseudomonadati</taxon>
        <taxon>Pseudomonadota</taxon>
        <taxon>Betaproteobacteria</taxon>
        <taxon>Burkholderiales</taxon>
        <taxon>Sphaerotilaceae</taxon>
        <taxon>Roseateles</taxon>
    </lineage>
</organism>
<evidence type="ECO:0000259" key="4">
    <source>
        <dbReference type="PROSITE" id="PS51891"/>
    </source>
</evidence>
<comment type="caution">
    <text evidence="5">The sequence shown here is derived from an EMBL/GenBank/DDBJ whole genome shotgun (WGS) entry which is preliminary data.</text>
</comment>
<dbReference type="RefSeq" id="WP_347704657.1">
    <property type="nucleotide sequence ID" value="NZ_JBDPZD010000002.1"/>
</dbReference>
<dbReference type="EMBL" id="JBDPZD010000002">
    <property type="protein sequence ID" value="MEO3691848.1"/>
    <property type="molecule type" value="Genomic_DNA"/>
</dbReference>
<evidence type="ECO:0000256" key="2">
    <source>
        <dbReference type="ARBA" id="ARBA00022723"/>
    </source>
</evidence>
<dbReference type="Proteomes" id="UP001495147">
    <property type="component" value="Unassembled WGS sequence"/>
</dbReference>
<gene>
    <name evidence="5" type="ORF">ABDJ85_10235</name>
</gene>
<comment type="similarity">
    <text evidence="1">Belongs to the Gfa family.</text>
</comment>
<protein>
    <submittedName>
        <fullName evidence="5">GFA family protein</fullName>
    </submittedName>
</protein>
<dbReference type="InterPro" id="IPR006913">
    <property type="entry name" value="CENP-V/GFA"/>
</dbReference>
<dbReference type="SUPFAM" id="SSF51316">
    <property type="entry name" value="Mss4-like"/>
    <property type="match status" value="1"/>
</dbReference>
<sequence>MQLIGSCHCGAVRLELPSAPETATNCNCSLCRRLNGLWAYYEFGTVRITGHPEHTEAYVQGDRTLQTLRCRSCGCITHWEPLPPVAGARHGVNLRNFDPALVAAVRVRHFDGADSWTFLD</sequence>
<evidence type="ECO:0000256" key="1">
    <source>
        <dbReference type="ARBA" id="ARBA00005495"/>
    </source>
</evidence>
<dbReference type="PROSITE" id="PS51891">
    <property type="entry name" value="CENP_V_GFA"/>
    <property type="match status" value="1"/>
</dbReference>
<name>A0ABV0G293_9BURK</name>
<reference evidence="5 6" key="1">
    <citation type="submission" date="2024-05" db="EMBL/GenBank/DDBJ databases">
        <title>Roseateles sp. DJS-2-20 16S ribosomal RNA gene Genome sequencing and assembly.</title>
        <authorList>
            <person name="Woo H."/>
        </authorList>
    </citation>
    <scope>NUCLEOTIDE SEQUENCE [LARGE SCALE GENOMIC DNA]</scope>
    <source>
        <strain evidence="5 6">DJS-2-20</strain>
    </source>
</reference>
<accession>A0ABV0G293</accession>
<dbReference type="Pfam" id="PF04828">
    <property type="entry name" value="GFA"/>
    <property type="match status" value="1"/>
</dbReference>
<evidence type="ECO:0000313" key="6">
    <source>
        <dbReference type="Proteomes" id="UP001495147"/>
    </source>
</evidence>
<evidence type="ECO:0000256" key="3">
    <source>
        <dbReference type="ARBA" id="ARBA00022833"/>
    </source>
</evidence>
<proteinExistence type="inferred from homology"/>
<keyword evidence="3" id="KW-0862">Zinc</keyword>
<dbReference type="InterPro" id="IPR011057">
    <property type="entry name" value="Mss4-like_sf"/>
</dbReference>